<dbReference type="PROSITE" id="PS00018">
    <property type="entry name" value="EF_HAND_1"/>
    <property type="match status" value="2"/>
</dbReference>
<dbReference type="AlphaFoldDB" id="A0A1F6CRM4"/>
<evidence type="ECO:0000313" key="2">
    <source>
        <dbReference type="EMBL" id="OGG51522.1"/>
    </source>
</evidence>
<organism evidence="2 3">
    <name type="scientific">Handelsmanbacteria sp. (strain RIFCSPLOWO2_12_FULL_64_10)</name>
    <dbReference type="NCBI Taxonomy" id="1817868"/>
    <lineage>
        <taxon>Bacteria</taxon>
        <taxon>Candidatus Handelsmaniibacteriota</taxon>
    </lineage>
</organism>
<evidence type="ECO:0000259" key="1">
    <source>
        <dbReference type="PROSITE" id="PS50222"/>
    </source>
</evidence>
<dbReference type="Proteomes" id="UP000178606">
    <property type="component" value="Unassembled WGS sequence"/>
</dbReference>
<dbReference type="InterPro" id="IPR018247">
    <property type="entry name" value="EF_Hand_1_Ca_BS"/>
</dbReference>
<dbReference type="InterPro" id="IPR002048">
    <property type="entry name" value="EF_hand_dom"/>
</dbReference>
<comment type="caution">
    <text evidence="2">The sequence shown here is derived from an EMBL/GenBank/DDBJ whole genome shotgun (WGS) entry which is preliminary data.</text>
</comment>
<name>A0A1F6CRM4_HANXR</name>
<dbReference type="Gene3D" id="1.10.1330.10">
    <property type="entry name" value="Dockerin domain"/>
    <property type="match status" value="1"/>
</dbReference>
<reference evidence="2 3" key="1">
    <citation type="journal article" date="2016" name="Nat. Commun.">
        <title>Thousands of microbial genomes shed light on interconnected biogeochemical processes in an aquifer system.</title>
        <authorList>
            <person name="Anantharaman K."/>
            <person name="Brown C.T."/>
            <person name="Hug L.A."/>
            <person name="Sharon I."/>
            <person name="Castelle C.J."/>
            <person name="Probst A.J."/>
            <person name="Thomas B.C."/>
            <person name="Singh A."/>
            <person name="Wilkins M.J."/>
            <person name="Karaoz U."/>
            <person name="Brodie E.L."/>
            <person name="Williams K.H."/>
            <person name="Hubbard S.S."/>
            <person name="Banfield J.F."/>
        </authorList>
    </citation>
    <scope>NUCLEOTIDE SEQUENCE [LARGE SCALE GENOMIC DNA]</scope>
    <source>
        <strain evidence="3">RIFCSPLOWO2_12_FULL_64_10</strain>
    </source>
</reference>
<evidence type="ECO:0000313" key="3">
    <source>
        <dbReference type="Proteomes" id="UP000178606"/>
    </source>
</evidence>
<sequence>MCLSALLFPGLLVGQTPGTVQVKTETICEVTVYSGNTDPFWGYHQPIVARAGERVYAAILEPWGEAFQQRWSLYERSERGWRRVYTSSKDQRLNQPPLLLADGRGKLHAFFWPEGTCAHLQFDLSGSLEVPAQDSPDVGYNDLWPYAGGGVNPQGDLLVITSPYPEHRSALYETSAGKWTRGTAVVHASRPESPSQYDRHCYPFVVLRGREAHIFSTQDVADPEKIARGDSFTYSFRKLDYYYSPGVGNTSFKAVSVLNIDGTKGWVHNDDMLLDRSGRIHLLYWYQTEERNWRTDSPQMHAFGPPGGPLTHVKIGQGFVEGRLYEAPDGALYAVWPRRDDLYLGRLAEDGTLVGAPAPLGVSQGKEISGPRVFLAPPRAMAFGASVLEGVYRVSAGNGRYEIRYFQVTFRPTPDFNGDGEVGFDDFFLFGDAFGKKGGQAGFSAKFDLDGDGEIGFGDFFAFAAEFGKKVG</sequence>
<gene>
    <name evidence="2" type="ORF">A3F84_28605</name>
</gene>
<dbReference type="GO" id="GO:0000272">
    <property type="term" value="P:polysaccharide catabolic process"/>
    <property type="evidence" value="ECO:0007669"/>
    <property type="project" value="InterPro"/>
</dbReference>
<dbReference type="PROSITE" id="PS50222">
    <property type="entry name" value="EF_HAND_2"/>
    <property type="match status" value="1"/>
</dbReference>
<feature type="domain" description="EF-hand" evidence="1">
    <location>
        <begin position="445"/>
        <end position="470"/>
    </location>
</feature>
<protein>
    <recommendedName>
        <fullName evidence="1">EF-hand domain-containing protein</fullName>
    </recommendedName>
</protein>
<dbReference type="EMBL" id="MFKF01000181">
    <property type="protein sequence ID" value="OGG51522.1"/>
    <property type="molecule type" value="Genomic_DNA"/>
</dbReference>
<accession>A0A1F6CRM4</accession>
<proteinExistence type="predicted"/>
<dbReference type="InterPro" id="IPR036439">
    <property type="entry name" value="Dockerin_dom_sf"/>
</dbReference>
<dbReference type="GO" id="GO:0005509">
    <property type="term" value="F:calcium ion binding"/>
    <property type="evidence" value="ECO:0007669"/>
    <property type="project" value="InterPro"/>
</dbReference>